<dbReference type="GO" id="GO:0009061">
    <property type="term" value="P:anaerobic respiration"/>
    <property type="evidence" value="ECO:0007669"/>
    <property type="project" value="TreeGrafter"/>
</dbReference>
<dbReference type="Gene3D" id="4.10.480.10">
    <property type="entry name" value="Cytochrome-c3 hydrogenase, C-terminal domain"/>
    <property type="match status" value="1"/>
</dbReference>
<feature type="binding site" evidence="13">
    <location>
        <position position="240"/>
    </location>
    <ligand>
        <name>[3Fe-4S] cluster</name>
        <dbReference type="ChEBI" id="CHEBI:21137"/>
    </ligand>
</feature>
<comment type="cofactor">
    <cofactor evidence="2">
        <name>[4Fe-4S] cluster</name>
        <dbReference type="ChEBI" id="CHEBI:49883"/>
    </cofactor>
</comment>
<reference evidence="16 17" key="1">
    <citation type="journal article" date="2015" name="J. Biotechnol.">
        <title>Complete genome sequence of a malodorant-producing acetogen, Clostridium scatologenes ATCC 25775(T).</title>
        <authorList>
            <person name="Zhu Z."/>
            <person name="Guo T."/>
            <person name="Zheng H."/>
            <person name="Song T."/>
            <person name="Ouyang P."/>
            <person name="Xie J."/>
        </authorList>
    </citation>
    <scope>NUCLEOTIDE SEQUENCE [LARGE SCALE GENOMIC DNA]</scope>
    <source>
        <strain evidence="16 17">ATCC 25775</strain>
    </source>
</reference>
<dbReference type="InterPro" id="IPR001821">
    <property type="entry name" value="NiFe_hydrogenase_ssu"/>
</dbReference>
<dbReference type="EMBL" id="CP009933">
    <property type="protein sequence ID" value="AKA68795.1"/>
    <property type="molecule type" value="Genomic_DNA"/>
</dbReference>
<dbReference type="STRING" id="1548.CSCA_1670"/>
<feature type="binding site" evidence="13">
    <location>
        <position position="165"/>
    </location>
    <ligand>
        <name>[4Fe-4S] cluster</name>
        <dbReference type="ChEBI" id="CHEBI:49883"/>
        <label>1</label>
    </ligand>
</feature>
<dbReference type="Pfam" id="PF01058">
    <property type="entry name" value="Oxidored_q6"/>
    <property type="match status" value="1"/>
</dbReference>
<protein>
    <submittedName>
        <fullName evidence="16">Hydrogenase (NiFe) small subunit HydA</fullName>
    </submittedName>
</protein>
<keyword evidence="17" id="KW-1185">Reference proteome</keyword>
<feature type="binding site" evidence="13">
    <location>
        <position position="225"/>
    </location>
    <ligand>
        <name>[4Fe-4S] cluster</name>
        <dbReference type="ChEBI" id="CHEBI:49883"/>
        <label>2</label>
    </ligand>
</feature>
<evidence type="ECO:0000256" key="2">
    <source>
        <dbReference type="ARBA" id="ARBA00001966"/>
    </source>
</evidence>
<dbReference type="PANTHER" id="PTHR30013">
    <property type="entry name" value="NIFE / NIFESE HYDROGENASE SMALL SUBUNIT FAMILY MEMBER"/>
    <property type="match status" value="1"/>
</dbReference>
<evidence type="ECO:0000256" key="4">
    <source>
        <dbReference type="ARBA" id="ARBA00006605"/>
    </source>
</evidence>
<evidence type="ECO:0000256" key="1">
    <source>
        <dbReference type="ARBA" id="ARBA00001927"/>
    </source>
</evidence>
<dbReference type="SUPFAM" id="SSF56770">
    <property type="entry name" value="HydA/Nqo6-like"/>
    <property type="match status" value="1"/>
</dbReference>
<dbReference type="HOGENOM" id="CLU_046107_1_1_9"/>
<dbReference type="InterPro" id="IPR037024">
    <property type="entry name" value="NiFe_Hase_small_N_sf"/>
</dbReference>
<evidence type="ECO:0000256" key="7">
    <source>
        <dbReference type="ARBA" id="ARBA00022723"/>
    </source>
</evidence>
<dbReference type="PIRSF" id="PIRSF000310">
    <property type="entry name" value="NiFe_hyd_ssu"/>
    <property type="match status" value="1"/>
</dbReference>
<dbReference type="Pfam" id="PF14720">
    <property type="entry name" value="NiFe_hyd_SSU_C"/>
    <property type="match status" value="1"/>
</dbReference>
<dbReference type="KEGG" id="csq:CSCA_1670"/>
<name>A0A0E3JZY7_CLOSL</name>
<dbReference type="PRINTS" id="PR00614">
    <property type="entry name" value="NIHGNASESMLL"/>
</dbReference>
<dbReference type="GO" id="GO:0051539">
    <property type="term" value="F:4 iron, 4 sulfur cluster binding"/>
    <property type="evidence" value="ECO:0007669"/>
    <property type="project" value="UniProtKB-KW"/>
</dbReference>
<evidence type="ECO:0000259" key="14">
    <source>
        <dbReference type="Pfam" id="PF01058"/>
    </source>
</evidence>
<dbReference type="NCBIfam" id="TIGR00391">
    <property type="entry name" value="hydA"/>
    <property type="match status" value="1"/>
</dbReference>
<comment type="cofactor">
    <cofactor evidence="1">
        <name>[3Fe-4S] cluster</name>
        <dbReference type="ChEBI" id="CHEBI:21137"/>
    </cofactor>
</comment>
<proteinExistence type="inferred from homology"/>
<accession>A0A0E3JZY7</accession>
<dbReference type="GO" id="GO:0009055">
    <property type="term" value="F:electron transfer activity"/>
    <property type="evidence" value="ECO:0007669"/>
    <property type="project" value="TreeGrafter"/>
</dbReference>
<evidence type="ECO:0000256" key="3">
    <source>
        <dbReference type="ARBA" id="ARBA00004196"/>
    </source>
</evidence>
<evidence type="ECO:0000313" key="17">
    <source>
        <dbReference type="Proteomes" id="UP000033115"/>
    </source>
</evidence>
<dbReference type="GO" id="GO:0009375">
    <property type="term" value="C:ferredoxin hydrogenase complex"/>
    <property type="evidence" value="ECO:0007669"/>
    <property type="project" value="InterPro"/>
</dbReference>
<evidence type="ECO:0000256" key="11">
    <source>
        <dbReference type="ARBA" id="ARBA00023014"/>
    </source>
</evidence>
<evidence type="ECO:0000256" key="12">
    <source>
        <dbReference type="ARBA" id="ARBA00023291"/>
    </source>
</evidence>
<organism evidence="16 17">
    <name type="scientific">Clostridium scatologenes</name>
    <dbReference type="NCBI Taxonomy" id="1548"/>
    <lineage>
        <taxon>Bacteria</taxon>
        <taxon>Bacillati</taxon>
        <taxon>Bacillota</taxon>
        <taxon>Clostridia</taxon>
        <taxon>Eubacteriales</taxon>
        <taxon>Clostridiaceae</taxon>
        <taxon>Clostridium</taxon>
    </lineage>
</organism>
<evidence type="ECO:0000256" key="10">
    <source>
        <dbReference type="ARBA" id="ARBA00023004"/>
    </source>
</evidence>
<dbReference type="GO" id="GO:0051538">
    <property type="term" value="F:3 iron, 4 sulfur cluster binding"/>
    <property type="evidence" value="ECO:0007669"/>
    <property type="project" value="UniProtKB-KW"/>
</dbReference>
<feature type="domain" description="NADH:ubiquinone oxidoreductase-like 20kDa subunit" evidence="14">
    <location>
        <begin position="32"/>
        <end position="178"/>
    </location>
</feature>
<keyword evidence="8" id="KW-0732">Signal</keyword>
<dbReference type="Gene3D" id="3.40.50.700">
    <property type="entry name" value="NADH:ubiquinone oxidoreductase-like, 20kDa subunit"/>
    <property type="match status" value="1"/>
</dbReference>
<feature type="binding site" evidence="13">
    <location>
        <position position="32"/>
    </location>
    <ligand>
        <name>[4Fe-4S] cluster</name>
        <dbReference type="ChEBI" id="CHEBI:49883"/>
        <label>1</label>
    </ligand>
</feature>
<dbReference type="InterPro" id="IPR027394">
    <property type="entry name" value="Cytochrome-c3_hydrogenase_C"/>
</dbReference>
<keyword evidence="6 13" id="KW-0004">4Fe-4S</keyword>
<feature type="binding site" evidence="13">
    <location>
        <position position="231"/>
    </location>
    <ligand>
        <name>[4Fe-4S] cluster</name>
        <dbReference type="ChEBI" id="CHEBI:49883"/>
        <label>2</label>
    </ligand>
</feature>
<dbReference type="PANTHER" id="PTHR30013:SF7">
    <property type="entry name" value="HYDROGENASE-2 SMALL CHAIN"/>
    <property type="match status" value="1"/>
</dbReference>
<feature type="binding site" evidence="13">
    <location>
        <position position="262"/>
    </location>
    <ligand>
        <name>[3Fe-4S] cluster</name>
        <dbReference type="ChEBI" id="CHEBI:21137"/>
    </ligand>
</feature>
<dbReference type="GO" id="GO:0044569">
    <property type="term" value="C:[Ni-Fe] hydrogenase complex"/>
    <property type="evidence" value="ECO:0007669"/>
    <property type="project" value="TreeGrafter"/>
</dbReference>
<feature type="domain" description="Cytochrome-c3 hydrogenase C-terminal" evidence="15">
    <location>
        <begin position="197"/>
        <end position="274"/>
    </location>
</feature>
<evidence type="ECO:0000256" key="6">
    <source>
        <dbReference type="ARBA" id="ARBA00022485"/>
    </source>
</evidence>
<dbReference type="Proteomes" id="UP000033115">
    <property type="component" value="Chromosome"/>
</dbReference>
<dbReference type="GO" id="GO:0030313">
    <property type="term" value="C:cell envelope"/>
    <property type="evidence" value="ECO:0007669"/>
    <property type="project" value="UniProtKB-SubCell"/>
</dbReference>
<dbReference type="GO" id="GO:0016020">
    <property type="term" value="C:membrane"/>
    <property type="evidence" value="ECO:0007669"/>
    <property type="project" value="TreeGrafter"/>
</dbReference>
<comment type="subunit">
    <text evidence="5">Heterodimer of a large and a small subunit.</text>
</comment>
<sequence length="277" mass="31041">MPLMKLVYEAIDKINRGIVKKPNFIWLECTGCEGNIISFLNADKPDFKYFLNQMVNLKYSNSLMQPDGERAYENFLETLNTDFILGVEGAITKKDNGFYTLMAYYNGKQISAAEGVSLAAAKTKKVIAIGTCASFGGISAAKPNPTGCMSLSEFLNRKIINIPGCPANPLWVIGTIASLILYGEIDVDDKGRPLMFYRETNHTDCERRSYFDNNIFAKKLGEHECMFKLGCRGPITKAYCPLGKWNSRMNWPVENNTPCIGCASEYFPDGTEPFIRY</sequence>
<keyword evidence="10 13" id="KW-0408">Iron</keyword>
<feature type="binding site" evidence="13">
    <location>
        <position position="205"/>
    </location>
    <ligand>
        <name>[4Fe-4S] cluster</name>
        <dbReference type="ChEBI" id="CHEBI:49883"/>
        <label>2</label>
    </ligand>
</feature>
<evidence type="ECO:0000313" key="16">
    <source>
        <dbReference type="EMBL" id="AKA68795.1"/>
    </source>
</evidence>
<dbReference type="AlphaFoldDB" id="A0A0E3JZY7"/>
<dbReference type="InterPro" id="IPR037148">
    <property type="entry name" value="NiFe-Hase_small_C_sf"/>
</dbReference>
<evidence type="ECO:0000256" key="5">
    <source>
        <dbReference type="ARBA" id="ARBA00011771"/>
    </source>
</evidence>
<keyword evidence="7 13" id="KW-0479">Metal-binding</keyword>
<keyword evidence="12 13" id="KW-0003">3Fe-4S</keyword>
<feature type="binding site" evidence="13">
    <location>
        <position position="202"/>
    </location>
    <ligand>
        <name>[4Fe-4S] cluster</name>
        <dbReference type="ChEBI" id="CHEBI:49883"/>
        <label>2</label>
    </ligand>
</feature>
<feature type="binding site" evidence="13">
    <location>
        <position position="259"/>
    </location>
    <ligand>
        <name>[3Fe-4S] cluster</name>
        <dbReference type="ChEBI" id="CHEBI:21137"/>
    </ligand>
</feature>
<keyword evidence="9" id="KW-0560">Oxidoreductase</keyword>
<dbReference type="GO" id="GO:0008901">
    <property type="term" value="F:ferredoxin hydrogenase activity"/>
    <property type="evidence" value="ECO:0007669"/>
    <property type="project" value="InterPro"/>
</dbReference>
<evidence type="ECO:0000256" key="13">
    <source>
        <dbReference type="PIRSR" id="PIRSR000310-1"/>
    </source>
</evidence>
<evidence type="ECO:0000256" key="9">
    <source>
        <dbReference type="ARBA" id="ARBA00023002"/>
    </source>
</evidence>
<keyword evidence="11 13" id="KW-0411">Iron-sulfur</keyword>
<evidence type="ECO:0000256" key="8">
    <source>
        <dbReference type="ARBA" id="ARBA00022729"/>
    </source>
</evidence>
<dbReference type="InterPro" id="IPR006137">
    <property type="entry name" value="NADH_UbQ_OxRdtase-like_20kDa"/>
</dbReference>
<feature type="binding site" evidence="13">
    <location>
        <position position="132"/>
    </location>
    <ligand>
        <name>[4Fe-4S] cluster</name>
        <dbReference type="ChEBI" id="CHEBI:49883"/>
        <label>1</label>
    </ligand>
</feature>
<comment type="similarity">
    <text evidence="4">Belongs to the [NiFe]/[NiFeSe] hydrogenase small subunit family.</text>
</comment>
<gene>
    <name evidence="16" type="ORF">CSCA_1670</name>
</gene>
<comment type="subcellular location">
    <subcellularLocation>
        <location evidence="3">Cell envelope</location>
    </subcellularLocation>
</comment>
<evidence type="ECO:0000259" key="15">
    <source>
        <dbReference type="Pfam" id="PF14720"/>
    </source>
</evidence>
<dbReference type="GO" id="GO:0046872">
    <property type="term" value="F:metal ion binding"/>
    <property type="evidence" value="ECO:0007669"/>
    <property type="project" value="UniProtKB-KW"/>
</dbReference>